<dbReference type="InterPro" id="IPR001444">
    <property type="entry name" value="Flag_bb_rod_N"/>
</dbReference>
<dbReference type="GO" id="GO:0009425">
    <property type="term" value="C:bacterial-type flagellum basal body"/>
    <property type="evidence" value="ECO:0007669"/>
    <property type="project" value="UniProtKB-SubCell"/>
</dbReference>
<dbReference type="InterPro" id="IPR010930">
    <property type="entry name" value="Flg_bb/hook_C_dom"/>
</dbReference>
<keyword evidence="6" id="KW-0969">Cilium</keyword>
<dbReference type="Pfam" id="PF06429">
    <property type="entry name" value="Flg_bbr_C"/>
    <property type="match status" value="1"/>
</dbReference>
<feature type="domain" description="Flagellar basal body rod protein N-terminal" evidence="3">
    <location>
        <begin position="5"/>
        <end position="35"/>
    </location>
</feature>
<evidence type="ECO:0000256" key="1">
    <source>
        <dbReference type="ARBA" id="ARBA00009677"/>
    </source>
</evidence>
<gene>
    <name evidence="6" type="ORF">SAMN02745975_00225</name>
</gene>
<dbReference type="PANTHER" id="PTHR30435:SF19">
    <property type="entry name" value="FLAGELLAR BASAL-BODY ROD PROTEIN FLGG"/>
    <property type="match status" value="1"/>
</dbReference>
<evidence type="ECO:0000259" key="4">
    <source>
        <dbReference type="Pfam" id="PF06429"/>
    </source>
</evidence>
<protein>
    <submittedName>
        <fullName evidence="6">Flagellar basal-body rod protein FlgG</fullName>
    </submittedName>
</protein>
<dbReference type="Pfam" id="PF22692">
    <property type="entry name" value="LlgE_F_G_D1"/>
    <property type="match status" value="1"/>
</dbReference>
<organism evidence="6 7">
    <name type="scientific">Geosporobacter subterraneus DSM 17957</name>
    <dbReference type="NCBI Taxonomy" id="1121919"/>
    <lineage>
        <taxon>Bacteria</taxon>
        <taxon>Bacillati</taxon>
        <taxon>Bacillota</taxon>
        <taxon>Clostridia</taxon>
        <taxon>Peptostreptococcales</taxon>
        <taxon>Thermotaleaceae</taxon>
        <taxon>Geosporobacter</taxon>
    </lineage>
</organism>
<evidence type="ECO:0000259" key="5">
    <source>
        <dbReference type="Pfam" id="PF22692"/>
    </source>
</evidence>
<keyword evidence="6" id="KW-0282">Flagellum</keyword>
<dbReference type="SUPFAM" id="SSF117143">
    <property type="entry name" value="Flagellar hook protein flgE"/>
    <property type="match status" value="1"/>
</dbReference>
<dbReference type="NCBIfam" id="TIGR03506">
    <property type="entry name" value="FlgEFG_subfam"/>
    <property type="match status" value="1"/>
</dbReference>
<dbReference type="OrthoDB" id="9800375at2"/>
<dbReference type="AlphaFoldDB" id="A0A1M6CIH4"/>
<name>A0A1M6CIH4_9FIRM</name>
<evidence type="ECO:0000259" key="3">
    <source>
        <dbReference type="Pfam" id="PF00460"/>
    </source>
</evidence>
<proteinExistence type="inferred from homology"/>
<keyword evidence="6" id="KW-0966">Cell projection</keyword>
<dbReference type="InterPro" id="IPR019776">
    <property type="entry name" value="Flagellar_basal_body_rod_CS"/>
</dbReference>
<dbReference type="PANTHER" id="PTHR30435">
    <property type="entry name" value="FLAGELLAR PROTEIN"/>
    <property type="match status" value="1"/>
</dbReference>
<feature type="domain" description="Flagellar basal-body/hook protein C-terminal" evidence="4">
    <location>
        <begin position="310"/>
        <end position="352"/>
    </location>
</feature>
<dbReference type="InterPro" id="IPR020013">
    <property type="entry name" value="Flagellar_FlgE/F/G"/>
</dbReference>
<evidence type="ECO:0000313" key="7">
    <source>
        <dbReference type="Proteomes" id="UP000184536"/>
    </source>
</evidence>
<dbReference type="RefSeq" id="WP_110939534.1">
    <property type="nucleotide sequence ID" value="NZ_FQZV01000004.1"/>
</dbReference>
<comment type="similarity">
    <text evidence="1 2">Belongs to the flagella basal body rod proteins family.</text>
</comment>
<evidence type="ECO:0000313" key="6">
    <source>
        <dbReference type="EMBL" id="SHI60796.1"/>
    </source>
</evidence>
<dbReference type="PROSITE" id="PS00588">
    <property type="entry name" value="FLAGELLA_BB_ROD"/>
    <property type="match status" value="1"/>
</dbReference>
<feature type="domain" description="Flagellar hook protein FlgE/F/G-like D1" evidence="5">
    <location>
        <begin position="201"/>
        <end position="263"/>
    </location>
</feature>
<reference evidence="7" key="1">
    <citation type="submission" date="2016-11" db="EMBL/GenBank/DDBJ databases">
        <authorList>
            <person name="Varghese N."/>
            <person name="Submissions S."/>
        </authorList>
    </citation>
    <scope>NUCLEOTIDE SEQUENCE [LARGE SCALE GENOMIC DNA]</scope>
    <source>
        <strain evidence="7">DSM 17957</strain>
    </source>
</reference>
<dbReference type="STRING" id="1121919.SAMN02745975_00225"/>
<dbReference type="GO" id="GO:0071978">
    <property type="term" value="P:bacterial-type flagellum-dependent swarming motility"/>
    <property type="evidence" value="ECO:0007669"/>
    <property type="project" value="TreeGrafter"/>
</dbReference>
<dbReference type="Proteomes" id="UP000184536">
    <property type="component" value="Unassembled WGS sequence"/>
</dbReference>
<accession>A0A1M6CIH4</accession>
<comment type="subcellular location">
    <subcellularLocation>
        <location evidence="2">Bacterial flagellum basal body</location>
    </subcellularLocation>
</comment>
<keyword evidence="2" id="KW-0975">Bacterial flagellum</keyword>
<keyword evidence="7" id="KW-1185">Reference proteome</keyword>
<dbReference type="InterPro" id="IPR053967">
    <property type="entry name" value="LlgE_F_G-like_D1"/>
</dbReference>
<dbReference type="EMBL" id="FQZV01000004">
    <property type="protein sequence ID" value="SHI60796.1"/>
    <property type="molecule type" value="Genomic_DNA"/>
</dbReference>
<dbReference type="InterPro" id="IPR037925">
    <property type="entry name" value="FlgE/F/G-like"/>
</dbReference>
<dbReference type="Pfam" id="PF00460">
    <property type="entry name" value="Flg_bb_rod"/>
    <property type="match status" value="1"/>
</dbReference>
<evidence type="ECO:0000256" key="2">
    <source>
        <dbReference type="RuleBase" id="RU362116"/>
    </source>
</evidence>
<sequence length="358" mass="39802">MLRGLYTATSAMTTNNKKMDVITNNLANINTTGYKKDLVISETFPEVLIKKINSPVDYAGREGFRGVEVTQEENGGYQVSTTGGFFRTKTFNGVSYEKMLNFAVNEDGYLSTYYRDQDGNIDTAAGYLVLGNRGPVYVGDAALEINNRGQVLVDGNIVDNLVMLAPPPVIGTLNSGVRLDKIEINYDQGQIFETDNQLDFALKGRGFFQIETPEGVKYTRDGSFKLNANNELVTSEGYRVLGSNGPILIEGTKVSVSERGEIFADDQWMDQLNIVDIQNLRDMRKEGSNLYRMAAGTEAEAQPFSGQVLQGFLENSNVDAVKEMIEMITLFRNYESNQRMIKAYDDTLHKVVNEVGKV</sequence>